<accession>A0A9P6A4W1</accession>
<dbReference type="SUPFAM" id="SSF52540">
    <property type="entry name" value="P-loop containing nucleoside triphosphate hydrolases"/>
    <property type="match status" value="1"/>
</dbReference>
<sequence>MSASLPRHVLPRNIHLGKHPIVASTRSKSSCSSPFANPGSTAFIGSVTSIKQLPELNGIPEVVVIGRANVGKSTFLNAILGRRDIAHTSKKAGHTRALNYYRVGDEPGQLALVDAPGYGSRGRREWGDLFSAYIASRQELRRIYILFNAKHGLKETDKGMLAHLHEQCLSSHGTRFTLQSVITKADTLDDDDITRAISTIRSEIFEAAPTCLPPIITSCVMRPVFGIEKARRNIEEVCGLVRCAGW</sequence>
<feature type="domain" description="EngB-type G" evidence="5">
    <location>
        <begin position="58"/>
        <end position="240"/>
    </location>
</feature>
<reference evidence="6" key="1">
    <citation type="submission" date="2020-11" db="EMBL/GenBank/DDBJ databases">
        <authorList>
            <consortium name="DOE Joint Genome Institute"/>
            <person name="Ahrendt S."/>
            <person name="Riley R."/>
            <person name="Andreopoulos W."/>
            <person name="Labutti K."/>
            <person name="Pangilinan J."/>
            <person name="Ruiz-Duenas F.J."/>
            <person name="Barrasa J.M."/>
            <person name="Sanchez-Garcia M."/>
            <person name="Camarero S."/>
            <person name="Miyauchi S."/>
            <person name="Serrano A."/>
            <person name="Linde D."/>
            <person name="Babiker R."/>
            <person name="Drula E."/>
            <person name="Ayuso-Fernandez I."/>
            <person name="Pacheco R."/>
            <person name="Padilla G."/>
            <person name="Ferreira P."/>
            <person name="Barriuso J."/>
            <person name="Kellner H."/>
            <person name="Castanera R."/>
            <person name="Alfaro M."/>
            <person name="Ramirez L."/>
            <person name="Pisabarro A.G."/>
            <person name="Kuo A."/>
            <person name="Tritt A."/>
            <person name="Lipzen A."/>
            <person name="He G."/>
            <person name="Yan M."/>
            <person name="Ng V."/>
            <person name="Cullen D."/>
            <person name="Martin F."/>
            <person name="Rosso M.-N."/>
            <person name="Henrissat B."/>
            <person name="Hibbett D."/>
            <person name="Martinez A.T."/>
            <person name="Grigoriev I.V."/>
        </authorList>
    </citation>
    <scope>NUCLEOTIDE SEQUENCE</scope>
    <source>
        <strain evidence="6">ATCC 90797</strain>
    </source>
</reference>
<dbReference type="GO" id="GO:0016787">
    <property type="term" value="F:hydrolase activity"/>
    <property type="evidence" value="ECO:0007669"/>
    <property type="project" value="UniProtKB-KW"/>
</dbReference>
<evidence type="ECO:0000313" key="7">
    <source>
        <dbReference type="Proteomes" id="UP000807025"/>
    </source>
</evidence>
<keyword evidence="6" id="KW-0378">Hydrolase</keyword>
<evidence type="ECO:0000313" key="6">
    <source>
        <dbReference type="EMBL" id="KAF9499624.1"/>
    </source>
</evidence>
<dbReference type="InterPro" id="IPR052279">
    <property type="entry name" value="EngB_GTPase"/>
</dbReference>
<dbReference type="PROSITE" id="PS51706">
    <property type="entry name" value="G_ENGB"/>
    <property type="match status" value="1"/>
</dbReference>
<keyword evidence="3" id="KW-0460">Magnesium</keyword>
<dbReference type="InterPro" id="IPR027417">
    <property type="entry name" value="P-loop_NTPase"/>
</dbReference>
<proteinExistence type="predicted"/>
<organism evidence="6 7">
    <name type="scientific">Pleurotus eryngii</name>
    <name type="common">Boletus of the steppes</name>
    <dbReference type="NCBI Taxonomy" id="5323"/>
    <lineage>
        <taxon>Eukaryota</taxon>
        <taxon>Fungi</taxon>
        <taxon>Dikarya</taxon>
        <taxon>Basidiomycota</taxon>
        <taxon>Agaricomycotina</taxon>
        <taxon>Agaricomycetes</taxon>
        <taxon>Agaricomycetidae</taxon>
        <taxon>Agaricales</taxon>
        <taxon>Pleurotineae</taxon>
        <taxon>Pleurotaceae</taxon>
        <taxon>Pleurotus</taxon>
    </lineage>
</organism>
<dbReference type="Proteomes" id="UP000807025">
    <property type="component" value="Unassembled WGS sequence"/>
</dbReference>
<evidence type="ECO:0000256" key="3">
    <source>
        <dbReference type="ARBA" id="ARBA00022842"/>
    </source>
</evidence>
<dbReference type="GO" id="GO:0046872">
    <property type="term" value="F:metal ion binding"/>
    <property type="evidence" value="ECO:0007669"/>
    <property type="project" value="UniProtKB-KW"/>
</dbReference>
<dbReference type="GO" id="GO:0005739">
    <property type="term" value="C:mitochondrion"/>
    <property type="evidence" value="ECO:0007669"/>
    <property type="project" value="TreeGrafter"/>
</dbReference>
<evidence type="ECO:0000256" key="1">
    <source>
        <dbReference type="ARBA" id="ARBA00022723"/>
    </source>
</evidence>
<evidence type="ECO:0000259" key="5">
    <source>
        <dbReference type="PROSITE" id="PS51706"/>
    </source>
</evidence>
<dbReference type="PANTHER" id="PTHR46498">
    <property type="entry name" value="GTP-BINDING PROTEIN 8"/>
    <property type="match status" value="1"/>
</dbReference>
<dbReference type="CDD" id="cd01876">
    <property type="entry name" value="YihA_EngB"/>
    <property type="match status" value="1"/>
</dbReference>
<evidence type="ECO:0000256" key="4">
    <source>
        <dbReference type="ARBA" id="ARBA00023134"/>
    </source>
</evidence>
<dbReference type="AlphaFoldDB" id="A0A9P6A4W1"/>
<keyword evidence="7" id="KW-1185">Reference proteome</keyword>
<comment type="caution">
    <text evidence="6">The sequence shown here is derived from an EMBL/GenBank/DDBJ whole genome shotgun (WGS) entry which is preliminary data.</text>
</comment>
<dbReference type="GO" id="GO:0005525">
    <property type="term" value="F:GTP binding"/>
    <property type="evidence" value="ECO:0007669"/>
    <property type="project" value="UniProtKB-KW"/>
</dbReference>
<dbReference type="InterPro" id="IPR030393">
    <property type="entry name" value="G_ENGB_dom"/>
</dbReference>
<dbReference type="OrthoDB" id="391988at2759"/>
<protein>
    <submittedName>
        <fullName evidence="6">P-loop containing nucleoside triphosphate hydrolase protein</fullName>
    </submittedName>
</protein>
<keyword evidence="1" id="KW-0479">Metal-binding</keyword>
<gene>
    <name evidence="6" type="ORF">BDN71DRAFT_1441770</name>
</gene>
<name>A0A9P6A4W1_PLEER</name>
<dbReference type="Gene3D" id="3.40.50.300">
    <property type="entry name" value="P-loop containing nucleotide triphosphate hydrolases"/>
    <property type="match status" value="1"/>
</dbReference>
<evidence type="ECO:0000256" key="2">
    <source>
        <dbReference type="ARBA" id="ARBA00022741"/>
    </source>
</evidence>
<dbReference type="EMBL" id="MU154531">
    <property type="protein sequence ID" value="KAF9499624.1"/>
    <property type="molecule type" value="Genomic_DNA"/>
</dbReference>
<keyword evidence="4" id="KW-0342">GTP-binding</keyword>
<dbReference type="InterPro" id="IPR006073">
    <property type="entry name" value="GTP-bd"/>
</dbReference>
<dbReference type="PANTHER" id="PTHR46498:SF1">
    <property type="entry name" value="GTP-BINDING PROTEIN 8"/>
    <property type="match status" value="1"/>
</dbReference>
<keyword evidence="2" id="KW-0547">Nucleotide-binding</keyword>
<dbReference type="Pfam" id="PF01926">
    <property type="entry name" value="MMR_HSR1"/>
    <property type="match status" value="1"/>
</dbReference>